<keyword evidence="4" id="KW-1185">Reference proteome</keyword>
<dbReference type="Gene3D" id="3.30.530.20">
    <property type="match status" value="1"/>
</dbReference>
<proteinExistence type="inferred from homology"/>
<dbReference type="InterPro" id="IPR005031">
    <property type="entry name" value="COQ10_START"/>
</dbReference>
<dbReference type="Proteomes" id="UP000023755">
    <property type="component" value="Chromosome"/>
</dbReference>
<dbReference type="HOGENOM" id="CLU_079653_2_1_5"/>
<dbReference type="PANTHER" id="PTHR12901">
    <property type="entry name" value="SPERM PROTEIN HOMOLOG"/>
    <property type="match status" value="1"/>
</dbReference>
<comment type="similarity">
    <text evidence="1">Belongs to the ribosome association toxin RatA family.</text>
</comment>
<dbReference type="GO" id="GO:0048039">
    <property type="term" value="F:ubiquinone binding"/>
    <property type="evidence" value="ECO:0007669"/>
    <property type="project" value="InterPro"/>
</dbReference>
<protein>
    <submittedName>
        <fullName evidence="3">Polyketide cyclase / dehydrase and lipid transport family protein</fullName>
    </submittedName>
</protein>
<dbReference type="GO" id="GO:0045333">
    <property type="term" value="P:cellular respiration"/>
    <property type="evidence" value="ECO:0007669"/>
    <property type="project" value="InterPro"/>
</dbReference>
<name>X5H3J4_9RICK</name>
<evidence type="ECO:0000313" key="3">
    <source>
        <dbReference type="EMBL" id="AHX11268.1"/>
    </source>
</evidence>
<feature type="domain" description="Coenzyme Q-binding protein COQ10 START" evidence="2">
    <location>
        <begin position="15"/>
        <end position="143"/>
    </location>
</feature>
<dbReference type="CDD" id="cd07813">
    <property type="entry name" value="COQ10p_like"/>
    <property type="match status" value="1"/>
</dbReference>
<dbReference type="SUPFAM" id="SSF55961">
    <property type="entry name" value="Bet v1-like"/>
    <property type="match status" value="1"/>
</dbReference>
<dbReference type="RefSeq" id="WP_232215014.1">
    <property type="nucleotide sequence ID" value="NZ_CP007481.1"/>
</dbReference>
<evidence type="ECO:0000256" key="1">
    <source>
        <dbReference type="ARBA" id="ARBA00008918"/>
    </source>
</evidence>
<dbReference type="KEGG" id="nhm:NHE_0309"/>
<dbReference type="STRING" id="1286528.NHE_0309"/>
<reference evidence="3 4" key="1">
    <citation type="submission" date="2014-03" db="EMBL/GenBank/DDBJ databases">
        <title>Sequencing and Comparison of Genomes and Transcriptome Profiles of Human Ehrlichiosis Agents.</title>
        <authorList>
            <person name="Lin M."/>
            <person name="Daugherty S.C."/>
            <person name="Nagaraj S."/>
            <person name="Cheng Z."/>
            <person name="Xiong Q."/>
            <person name="Lin F.-Y."/>
            <person name="Sengamalay N."/>
            <person name="Ott S."/>
            <person name="Godinez A."/>
            <person name="Tallon L.J."/>
            <person name="Sadzewicz L."/>
            <person name="Fraser C.M."/>
            <person name="Dunning Hotopp J.C."/>
            <person name="Rikihisa Y."/>
        </authorList>
    </citation>
    <scope>NUCLEOTIDE SEQUENCE [LARGE SCALE GENOMIC DNA]</scope>
    <source>
        <strain evidence="3 4">Oregon</strain>
    </source>
</reference>
<dbReference type="InterPro" id="IPR023393">
    <property type="entry name" value="START-like_dom_sf"/>
</dbReference>
<evidence type="ECO:0000313" key="4">
    <source>
        <dbReference type="Proteomes" id="UP000023755"/>
    </source>
</evidence>
<dbReference type="EMBL" id="CP007481">
    <property type="protein sequence ID" value="AHX11268.1"/>
    <property type="molecule type" value="Genomic_DNA"/>
</dbReference>
<dbReference type="PANTHER" id="PTHR12901:SF10">
    <property type="entry name" value="COENZYME Q-BINDING PROTEIN COQ10, MITOCHONDRIAL"/>
    <property type="match status" value="1"/>
</dbReference>
<accession>X5H3J4</accession>
<gene>
    <name evidence="3" type="ORF">NHE_0309</name>
</gene>
<sequence>MMFKKSSYRDERVLPFSAMHVFEIVLDIECYHEFIPWCQKIRVISKAENEIKAEVVASFKGIVATYVSLIKFLPPGNEEAGFIEVKSTEGAFKYLYNLWKFHPEGKGSRVTFYIEYSFRSKFMQLILNMMYNIAQRRIISAFENRCGSLPDNG</sequence>
<evidence type="ECO:0000259" key="2">
    <source>
        <dbReference type="Pfam" id="PF03364"/>
    </source>
</evidence>
<dbReference type="Pfam" id="PF03364">
    <property type="entry name" value="Polyketide_cyc"/>
    <property type="match status" value="1"/>
</dbReference>
<organism evidence="3 4">
    <name type="scientific">Neorickettsia helminthoeca str. Oregon</name>
    <dbReference type="NCBI Taxonomy" id="1286528"/>
    <lineage>
        <taxon>Bacteria</taxon>
        <taxon>Pseudomonadati</taxon>
        <taxon>Pseudomonadota</taxon>
        <taxon>Alphaproteobacteria</taxon>
        <taxon>Rickettsiales</taxon>
        <taxon>Anaplasmataceae</taxon>
        <taxon>Neorickettsia</taxon>
    </lineage>
</organism>
<dbReference type="AlphaFoldDB" id="X5H3J4"/>
<dbReference type="InterPro" id="IPR044996">
    <property type="entry name" value="COQ10-like"/>
</dbReference>